<keyword evidence="4" id="KW-1185">Reference proteome</keyword>
<comment type="caution">
    <text evidence="3">The sequence shown here is derived from an EMBL/GenBank/DDBJ whole genome shotgun (WGS) entry which is preliminary data.</text>
</comment>
<keyword evidence="1" id="KW-0732">Signal</keyword>
<feature type="domain" description="Bacteriophage Mu GpT" evidence="2">
    <location>
        <begin position="214"/>
        <end position="279"/>
    </location>
</feature>
<evidence type="ECO:0000256" key="1">
    <source>
        <dbReference type="SAM" id="SignalP"/>
    </source>
</evidence>
<evidence type="ECO:0000313" key="3">
    <source>
        <dbReference type="EMBL" id="GFO67886.1"/>
    </source>
</evidence>
<feature type="chain" id="PRO_5027563760" description="Bacteriophage Mu GpT domain-containing protein" evidence="1">
    <location>
        <begin position="30"/>
        <end position="352"/>
    </location>
</feature>
<dbReference type="AlphaFoldDB" id="A0A6V8N5R9"/>
<feature type="signal peptide" evidence="1">
    <location>
        <begin position="1"/>
        <end position="29"/>
    </location>
</feature>
<organism evidence="3 4">
    <name type="scientific">Geomonas limicola</name>
    <dbReference type="NCBI Taxonomy" id="2740186"/>
    <lineage>
        <taxon>Bacteria</taxon>
        <taxon>Pseudomonadati</taxon>
        <taxon>Thermodesulfobacteriota</taxon>
        <taxon>Desulfuromonadia</taxon>
        <taxon>Geobacterales</taxon>
        <taxon>Geobacteraceae</taxon>
        <taxon>Geomonas</taxon>
    </lineage>
</organism>
<accession>A0A6V8N5R9</accession>
<feature type="domain" description="Bacteriophage Mu GpT" evidence="2">
    <location>
        <begin position="284"/>
        <end position="348"/>
    </location>
</feature>
<dbReference type="Pfam" id="PF10124">
    <property type="entry name" value="Mu-like_gpT"/>
    <property type="match status" value="3"/>
</dbReference>
<proteinExistence type="predicted"/>
<feature type="domain" description="Bacteriophage Mu GpT" evidence="2">
    <location>
        <begin position="53"/>
        <end position="203"/>
    </location>
</feature>
<dbReference type="EMBL" id="BLXZ01000003">
    <property type="protein sequence ID" value="GFO67886.1"/>
    <property type="molecule type" value="Genomic_DNA"/>
</dbReference>
<reference evidence="4" key="1">
    <citation type="submission" date="2020-06" db="EMBL/GenBank/DDBJ databases">
        <title>Draft genomic sequecing of Geomonas sp. Red745.</title>
        <authorList>
            <person name="Itoh H."/>
            <person name="Xu Z.X."/>
            <person name="Ushijima N."/>
            <person name="Masuda Y."/>
            <person name="Shiratori Y."/>
            <person name="Senoo K."/>
        </authorList>
    </citation>
    <scope>NUCLEOTIDE SEQUENCE [LARGE SCALE GENOMIC DNA]</scope>
    <source>
        <strain evidence="4">Red745</strain>
    </source>
</reference>
<sequence>MKQKAITFFTLVGLFALAVLLAPAHAVHAATAETGKGLPFIGVAGMIVNSAALQNIFTNLKATFNKAFEAAPTFWEKVAMLVPSTSKTNDYKWLANFPRMRKWVGEKTAKALAAFNYTVTNDDWEATVEVDRNDIEDDELGIYAPQAQGAGFSAKQLPDEIVADLINGAFTNKCYDGQYFIDTDHPVTDKNGIVQSVSNKGTKKLSAATQAAAIASLGAGRIAMMKFTDDEGRPLNTIPTVLLVPPALSDVANVLAMNDRLEDGKPNPYKGTITVVCEPRLTDDNAWFLLDTSKPVRPFIYQERKKPVFVQQIDPQADDVFSKKKFKFGAEARAAGGYGFWQLAYGSDGSVA</sequence>
<protein>
    <recommendedName>
        <fullName evidence="2">Bacteriophage Mu GpT domain-containing protein</fullName>
    </recommendedName>
</protein>
<name>A0A6V8N5R9_9BACT</name>
<gene>
    <name evidence="3" type="ORF">GMLC_14650</name>
</gene>
<dbReference type="InterPro" id="IPR018774">
    <property type="entry name" value="Phage_Mu_GpT"/>
</dbReference>
<dbReference type="Proteomes" id="UP000587586">
    <property type="component" value="Unassembled WGS sequence"/>
</dbReference>
<evidence type="ECO:0000259" key="2">
    <source>
        <dbReference type="Pfam" id="PF10124"/>
    </source>
</evidence>
<evidence type="ECO:0000313" key="4">
    <source>
        <dbReference type="Proteomes" id="UP000587586"/>
    </source>
</evidence>